<dbReference type="EMBL" id="SRPY01000748">
    <property type="protein sequence ID" value="KAG5918316.1"/>
    <property type="molecule type" value="Genomic_DNA"/>
</dbReference>
<comment type="caution">
    <text evidence="2">The sequence shown here is derived from an EMBL/GenBank/DDBJ whole genome shotgun (WGS) entry which is preliminary data.</text>
</comment>
<dbReference type="Proteomes" id="UP000811619">
    <property type="component" value="Unassembled WGS sequence"/>
</dbReference>
<evidence type="ECO:0000313" key="3">
    <source>
        <dbReference type="Proteomes" id="UP000811619"/>
    </source>
</evidence>
<dbReference type="PANTHER" id="PTHR35870:SF1">
    <property type="entry name" value="PROTEIN, PUTATIVE (AFU_ORTHOLOGUE AFUA_5G03330)-RELATED"/>
    <property type="match status" value="1"/>
</dbReference>
<dbReference type="PANTHER" id="PTHR35870">
    <property type="entry name" value="PROTEIN, PUTATIVE (AFU_ORTHOLOGUE AFUA_5G03330)-RELATED"/>
    <property type="match status" value="1"/>
</dbReference>
<proteinExistence type="predicted"/>
<dbReference type="Pfam" id="PF14027">
    <property type="entry name" value="Questin_oxidase"/>
    <property type="match status" value="1"/>
</dbReference>
<dbReference type="InterPro" id="IPR025337">
    <property type="entry name" value="Questin_oxidase-like"/>
</dbReference>
<keyword evidence="1" id="KW-0560">Oxidoreductase</keyword>
<accession>A0A8K0J2N9</accession>
<keyword evidence="3" id="KW-1185">Reference proteome</keyword>
<evidence type="ECO:0008006" key="4">
    <source>
        <dbReference type="Google" id="ProtNLM"/>
    </source>
</evidence>
<name>A0A8K0J2N9_9HYPO</name>
<gene>
    <name evidence="2" type="ORF">E4U42_006890</name>
</gene>
<dbReference type="GO" id="GO:0016491">
    <property type="term" value="F:oxidoreductase activity"/>
    <property type="evidence" value="ECO:0007669"/>
    <property type="project" value="UniProtKB-KW"/>
</dbReference>
<reference evidence="2" key="1">
    <citation type="journal article" date="2020" name="bioRxiv">
        <title>Whole genome comparisons of ergot fungi reveals the divergence and evolution of species within the genus Claviceps are the result of varying mechanisms driving genome evolution and host range expansion.</title>
        <authorList>
            <person name="Wyka S.A."/>
            <person name="Mondo S.J."/>
            <person name="Liu M."/>
            <person name="Dettman J."/>
            <person name="Nalam V."/>
            <person name="Broders K.D."/>
        </authorList>
    </citation>
    <scope>NUCLEOTIDE SEQUENCE</scope>
    <source>
        <strain evidence="2">CCC 489</strain>
    </source>
</reference>
<sequence>MATAHRILISAHNTGLWKSRQDDEVATKVTELLQEDFEKHHVFFNSSGFHNHITHYLLTLYGTGASVSALQAAYDANESYQKKSTPVDDTVVQELQHDWSANAPKYLGLAKHYSDFLRFFQLEIDNKGWEAVVGEFICQDTSKSRDIVQRLFAGIAHPMIQLQYGLEWEQPAIVASGLAQAAVHGNPLGNFFDKVDAAVESLHQSGAKIKDWRLSEICENVRRDHPGLACSAAWDDENKLYQGVLGRGLQEAVALGATLQIKEDELEERTAEMLHHNAYVAVATSCRPPHVPKFDFFLMSVTFYSRIVHS</sequence>
<dbReference type="OrthoDB" id="10004862at2759"/>
<protein>
    <recommendedName>
        <fullName evidence="4">HypA-like protein</fullName>
    </recommendedName>
</protein>
<organism evidence="2 3">
    <name type="scientific">Claviceps africana</name>
    <dbReference type="NCBI Taxonomy" id="83212"/>
    <lineage>
        <taxon>Eukaryota</taxon>
        <taxon>Fungi</taxon>
        <taxon>Dikarya</taxon>
        <taxon>Ascomycota</taxon>
        <taxon>Pezizomycotina</taxon>
        <taxon>Sordariomycetes</taxon>
        <taxon>Hypocreomycetidae</taxon>
        <taxon>Hypocreales</taxon>
        <taxon>Clavicipitaceae</taxon>
        <taxon>Claviceps</taxon>
    </lineage>
</organism>
<dbReference type="AlphaFoldDB" id="A0A8K0J2N9"/>
<evidence type="ECO:0000313" key="2">
    <source>
        <dbReference type="EMBL" id="KAG5918316.1"/>
    </source>
</evidence>
<evidence type="ECO:0000256" key="1">
    <source>
        <dbReference type="ARBA" id="ARBA00023002"/>
    </source>
</evidence>